<dbReference type="RefSeq" id="WP_007069946.1">
    <property type="nucleotide sequence ID" value="NZ_GG698602.1"/>
</dbReference>
<keyword evidence="4 6" id="KW-1133">Transmembrane helix</keyword>
<feature type="transmembrane region" description="Helical" evidence="6">
    <location>
        <begin position="184"/>
        <end position="201"/>
    </location>
</feature>
<dbReference type="GO" id="GO:0005886">
    <property type="term" value="C:plasma membrane"/>
    <property type="evidence" value="ECO:0007669"/>
    <property type="project" value="UniProtKB-SubCell"/>
</dbReference>
<evidence type="ECO:0000313" key="7">
    <source>
        <dbReference type="EMBL" id="EEW97013.1"/>
    </source>
</evidence>
<comment type="caution">
    <text evidence="7">The sequence shown here is derived from an EMBL/GenBank/DDBJ whole genome shotgun (WGS) entry which is preliminary data.</text>
</comment>
<keyword evidence="3 6" id="KW-0812">Transmembrane</keyword>
<feature type="transmembrane region" description="Helical" evidence="6">
    <location>
        <begin position="136"/>
        <end position="164"/>
    </location>
</feature>
<evidence type="ECO:0000313" key="8">
    <source>
        <dbReference type="Proteomes" id="UP000004736"/>
    </source>
</evidence>
<proteinExistence type="predicted"/>
<evidence type="ECO:0000256" key="5">
    <source>
        <dbReference type="ARBA" id="ARBA00023136"/>
    </source>
</evidence>
<name>C9LN77_9FIRM</name>
<protein>
    <submittedName>
        <fullName evidence="7">YihY family protein</fullName>
    </submittedName>
</protein>
<feature type="transmembrane region" description="Helical" evidence="6">
    <location>
        <begin position="248"/>
        <end position="275"/>
    </location>
</feature>
<dbReference type="PANTHER" id="PTHR30213:SF0">
    <property type="entry name" value="UPF0761 MEMBRANE PROTEIN YIHY"/>
    <property type="match status" value="1"/>
</dbReference>
<evidence type="ECO:0000256" key="1">
    <source>
        <dbReference type="ARBA" id="ARBA00004651"/>
    </source>
</evidence>
<dbReference type="NCBIfam" id="TIGR00765">
    <property type="entry name" value="yihY_not_rbn"/>
    <property type="match status" value="1"/>
</dbReference>
<comment type="subcellular location">
    <subcellularLocation>
        <location evidence="1">Cell membrane</location>
        <topology evidence="1">Multi-pass membrane protein</topology>
    </subcellularLocation>
</comment>
<evidence type="ECO:0000256" key="4">
    <source>
        <dbReference type="ARBA" id="ARBA00022989"/>
    </source>
</evidence>
<feature type="transmembrane region" description="Helical" evidence="6">
    <location>
        <begin position="92"/>
        <end position="115"/>
    </location>
</feature>
<feature type="transmembrane region" description="Helical" evidence="6">
    <location>
        <begin position="213"/>
        <end position="236"/>
    </location>
</feature>
<evidence type="ECO:0000256" key="3">
    <source>
        <dbReference type="ARBA" id="ARBA00022692"/>
    </source>
</evidence>
<keyword evidence="5 6" id="KW-0472">Membrane</keyword>
<keyword evidence="2" id="KW-1003">Cell membrane</keyword>
<dbReference type="InterPro" id="IPR017039">
    <property type="entry name" value="Virul_fac_BrkB"/>
</dbReference>
<dbReference type="PANTHER" id="PTHR30213">
    <property type="entry name" value="INNER MEMBRANE PROTEIN YHJD"/>
    <property type="match status" value="1"/>
</dbReference>
<dbReference type="Proteomes" id="UP000004736">
    <property type="component" value="Unassembled WGS sequence"/>
</dbReference>
<evidence type="ECO:0000256" key="2">
    <source>
        <dbReference type="ARBA" id="ARBA00022475"/>
    </source>
</evidence>
<feature type="transmembrane region" description="Helical" evidence="6">
    <location>
        <begin position="35"/>
        <end position="57"/>
    </location>
</feature>
<dbReference type="GeneID" id="78277684"/>
<dbReference type="eggNOG" id="COG1295">
    <property type="taxonomic scope" value="Bacteria"/>
</dbReference>
<evidence type="ECO:0000256" key="6">
    <source>
        <dbReference type="SAM" id="Phobius"/>
    </source>
</evidence>
<dbReference type="EMBL" id="ACIM02000001">
    <property type="protein sequence ID" value="EEW97013.1"/>
    <property type="molecule type" value="Genomic_DNA"/>
</dbReference>
<dbReference type="OrthoDB" id="9775903at2"/>
<reference evidence="7" key="1">
    <citation type="submission" date="2009-09" db="EMBL/GenBank/DDBJ databases">
        <authorList>
            <person name="Weinstock G."/>
            <person name="Sodergren E."/>
            <person name="Clifton S."/>
            <person name="Fulton L."/>
            <person name="Fulton B."/>
            <person name="Courtney L."/>
            <person name="Fronick C."/>
            <person name="Harrison M."/>
            <person name="Strong C."/>
            <person name="Farmer C."/>
            <person name="Delahaunty K."/>
            <person name="Markovic C."/>
            <person name="Hall O."/>
            <person name="Minx P."/>
            <person name="Tomlinson C."/>
            <person name="Mitreva M."/>
            <person name="Nelson J."/>
            <person name="Hou S."/>
            <person name="Wollam A."/>
            <person name="Pepin K.H."/>
            <person name="Johnson M."/>
            <person name="Bhonagiri V."/>
            <person name="Nash W.E."/>
            <person name="Warren W."/>
            <person name="Chinwalla A."/>
            <person name="Mardis E.R."/>
            <person name="Wilson R.K."/>
        </authorList>
    </citation>
    <scope>NUCLEOTIDE SEQUENCE [LARGE SCALE GENOMIC DNA]</scope>
    <source>
        <strain evidence="7">DSM 15470</strain>
    </source>
</reference>
<dbReference type="STRING" id="592028.GCWU000321_00997"/>
<sequence length="283" mass="32008">MEPKNSDPSAVYFIKCLIKRYIDDDVGSFASEASYCFILGLIPFMIFLVNCILFFAAPQLDTILDLLQYLPAQFAASMEENIARIIAGRSTIWLFAGLGAAVWTASQGTAVLVRGMDKIFFQDRNIQSWLKVSLKACFFTVFLVFAMILSLTLIVFANAVIFLVQDYIMDLPSVFWQVWRPSRYAIPFVVMSLSLSAFYRYAPNRYITKWTRIIPASFLVAAALLFLTAGYGYYILHISGMGVTYGSLIGLIFLFLWIHLAVQIILAGGAVIMAWEDMRHRRL</sequence>
<dbReference type="PIRSF" id="PIRSF035875">
    <property type="entry name" value="RNase_BN"/>
    <property type="match status" value="1"/>
</dbReference>
<dbReference type="HOGENOM" id="CLU_045539_4_3_9"/>
<gene>
    <name evidence="7" type="ORF">GCWU000321_00997</name>
</gene>
<dbReference type="Pfam" id="PF03631">
    <property type="entry name" value="Virul_fac_BrkB"/>
    <property type="match status" value="1"/>
</dbReference>
<dbReference type="AlphaFoldDB" id="C9LN77"/>
<keyword evidence="8" id="KW-1185">Reference proteome</keyword>
<organism evidence="7 8">
    <name type="scientific">Dialister invisus DSM 15470</name>
    <dbReference type="NCBI Taxonomy" id="592028"/>
    <lineage>
        <taxon>Bacteria</taxon>
        <taxon>Bacillati</taxon>
        <taxon>Bacillota</taxon>
        <taxon>Negativicutes</taxon>
        <taxon>Veillonellales</taxon>
        <taxon>Veillonellaceae</taxon>
        <taxon>Dialister</taxon>
    </lineage>
</organism>
<accession>C9LN77</accession>